<organism evidence="1 2">
    <name type="scientific">Shewanella hanedai</name>
    <name type="common">Alteromonas hanedai</name>
    <dbReference type="NCBI Taxonomy" id="25"/>
    <lineage>
        <taxon>Bacteria</taxon>
        <taxon>Pseudomonadati</taxon>
        <taxon>Pseudomonadota</taxon>
        <taxon>Gammaproteobacteria</taxon>
        <taxon>Alteromonadales</taxon>
        <taxon>Shewanellaceae</taxon>
        <taxon>Shewanella</taxon>
    </lineage>
</organism>
<sequence>MRDSQVNLSISADKLAKLIQSGELCAADFRCLDQDSKHTVWQLCLLCCSQRVGCVKSCSQTCPQSVNFFTKPDSTTSIEQVDEITSSGNKITNII</sequence>
<name>A0A553JRD4_SHEHA</name>
<keyword evidence="2" id="KW-1185">Reference proteome</keyword>
<protein>
    <submittedName>
        <fullName evidence="1">Uncharacterized protein</fullName>
    </submittedName>
</protein>
<comment type="caution">
    <text evidence="1">The sequence shown here is derived from an EMBL/GenBank/DDBJ whole genome shotgun (WGS) entry which is preliminary data.</text>
</comment>
<dbReference type="EMBL" id="VKGK01000006">
    <property type="protein sequence ID" value="TRY15020.1"/>
    <property type="molecule type" value="Genomic_DNA"/>
</dbReference>
<evidence type="ECO:0000313" key="2">
    <source>
        <dbReference type="Proteomes" id="UP000318126"/>
    </source>
</evidence>
<proteinExistence type="predicted"/>
<reference evidence="2" key="1">
    <citation type="submission" date="2019-07" db="EMBL/GenBank/DDBJ databases">
        <title>Shewanella sp. YLB-08 draft genomic sequence.</title>
        <authorList>
            <person name="Yu L."/>
        </authorList>
    </citation>
    <scope>NUCLEOTIDE SEQUENCE [LARGE SCALE GENOMIC DNA]</scope>
    <source>
        <strain evidence="2">JCM 20706</strain>
    </source>
</reference>
<dbReference type="OrthoDB" id="5919030at2"/>
<dbReference type="Proteomes" id="UP000318126">
    <property type="component" value="Unassembled WGS sequence"/>
</dbReference>
<accession>A0A553JRD4</accession>
<gene>
    <name evidence="1" type="ORF">FN961_06815</name>
</gene>
<evidence type="ECO:0000313" key="1">
    <source>
        <dbReference type="EMBL" id="TRY15020.1"/>
    </source>
</evidence>
<dbReference type="AlphaFoldDB" id="A0A553JRD4"/>